<feature type="compositionally biased region" description="Basic and acidic residues" evidence="1">
    <location>
        <begin position="56"/>
        <end position="70"/>
    </location>
</feature>
<dbReference type="Proteomes" id="UP000011087">
    <property type="component" value="Unassembled WGS sequence"/>
</dbReference>
<reference evidence="4" key="2">
    <citation type="submission" date="2012-11" db="EMBL/GenBank/DDBJ databases">
        <authorList>
            <person name="Kuo A."/>
            <person name="Curtis B.A."/>
            <person name="Tanifuji G."/>
            <person name="Burki F."/>
            <person name="Gruber A."/>
            <person name="Irimia M."/>
            <person name="Maruyama S."/>
            <person name="Arias M.C."/>
            <person name="Ball S.G."/>
            <person name="Gile G.H."/>
            <person name="Hirakawa Y."/>
            <person name="Hopkins J.F."/>
            <person name="Rensing S.A."/>
            <person name="Schmutz J."/>
            <person name="Symeonidi A."/>
            <person name="Elias M."/>
            <person name="Eveleigh R.J."/>
            <person name="Herman E.K."/>
            <person name="Klute M.J."/>
            <person name="Nakayama T."/>
            <person name="Obornik M."/>
            <person name="Reyes-Prieto A."/>
            <person name="Armbrust E.V."/>
            <person name="Aves S.J."/>
            <person name="Beiko R.G."/>
            <person name="Coutinho P."/>
            <person name="Dacks J.B."/>
            <person name="Durnford D.G."/>
            <person name="Fast N.M."/>
            <person name="Green B.R."/>
            <person name="Grisdale C."/>
            <person name="Hempe F."/>
            <person name="Henrissat B."/>
            <person name="Hoppner M.P."/>
            <person name="Ishida K.-I."/>
            <person name="Kim E."/>
            <person name="Koreny L."/>
            <person name="Kroth P.G."/>
            <person name="Liu Y."/>
            <person name="Malik S.-B."/>
            <person name="Maier U.G."/>
            <person name="McRose D."/>
            <person name="Mock T."/>
            <person name="Neilson J.A."/>
            <person name="Onodera N.T."/>
            <person name="Poole A.M."/>
            <person name="Pritham E.J."/>
            <person name="Richards T.A."/>
            <person name="Rocap G."/>
            <person name="Roy S.W."/>
            <person name="Sarai C."/>
            <person name="Schaack S."/>
            <person name="Shirato S."/>
            <person name="Slamovits C.H."/>
            <person name="Spencer D.F."/>
            <person name="Suzuki S."/>
            <person name="Worden A.Z."/>
            <person name="Zauner S."/>
            <person name="Barry K."/>
            <person name="Bell C."/>
            <person name="Bharti A.K."/>
            <person name="Crow J.A."/>
            <person name="Grimwood J."/>
            <person name="Kramer R."/>
            <person name="Lindquist E."/>
            <person name="Lucas S."/>
            <person name="Salamov A."/>
            <person name="McFadden G.I."/>
            <person name="Lane C.E."/>
            <person name="Keeling P.J."/>
            <person name="Gray M.W."/>
            <person name="Grigoriev I.V."/>
            <person name="Archibald J.M."/>
        </authorList>
    </citation>
    <scope>NUCLEOTIDE SEQUENCE</scope>
    <source>
        <strain evidence="4">CCMP2712</strain>
    </source>
</reference>
<organism evidence="2">
    <name type="scientific">Guillardia theta (strain CCMP2712)</name>
    <name type="common">Cryptophyte</name>
    <dbReference type="NCBI Taxonomy" id="905079"/>
    <lineage>
        <taxon>Eukaryota</taxon>
        <taxon>Cryptophyceae</taxon>
        <taxon>Pyrenomonadales</taxon>
        <taxon>Geminigeraceae</taxon>
        <taxon>Guillardia</taxon>
    </lineage>
</organism>
<gene>
    <name evidence="2" type="ORF">GUITHDRAFT_107701</name>
</gene>
<sequence length="70" mass="7381">MFAALADLEICTRVAPSTIKASMIGPLCYDVKGCCVEEELTSAASQLEPVSSSNTMDERAKQGGAKVVEE</sequence>
<evidence type="ECO:0000313" key="2">
    <source>
        <dbReference type="EMBL" id="EKX46495.1"/>
    </source>
</evidence>
<dbReference type="EMBL" id="JH992994">
    <property type="protein sequence ID" value="EKX46495.1"/>
    <property type="molecule type" value="Genomic_DNA"/>
</dbReference>
<protein>
    <submittedName>
        <fullName evidence="2 3">Uncharacterized protein</fullName>
    </submittedName>
</protein>
<name>L1JEF7_GUITC</name>
<evidence type="ECO:0000313" key="3">
    <source>
        <dbReference type="EnsemblProtists" id="EKX46495"/>
    </source>
</evidence>
<reference evidence="2 4" key="1">
    <citation type="journal article" date="2012" name="Nature">
        <title>Algal genomes reveal evolutionary mosaicism and the fate of nucleomorphs.</title>
        <authorList>
            <consortium name="DOE Joint Genome Institute"/>
            <person name="Curtis B.A."/>
            <person name="Tanifuji G."/>
            <person name="Burki F."/>
            <person name="Gruber A."/>
            <person name="Irimia M."/>
            <person name="Maruyama S."/>
            <person name="Arias M.C."/>
            <person name="Ball S.G."/>
            <person name="Gile G.H."/>
            <person name="Hirakawa Y."/>
            <person name="Hopkins J.F."/>
            <person name="Kuo A."/>
            <person name="Rensing S.A."/>
            <person name="Schmutz J."/>
            <person name="Symeonidi A."/>
            <person name="Elias M."/>
            <person name="Eveleigh R.J."/>
            <person name="Herman E.K."/>
            <person name="Klute M.J."/>
            <person name="Nakayama T."/>
            <person name="Obornik M."/>
            <person name="Reyes-Prieto A."/>
            <person name="Armbrust E.V."/>
            <person name="Aves S.J."/>
            <person name="Beiko R.G."/>
            <person name="Coutinho P."/>
            <person name="Dacks J.B."/>
            <person name="Durnford D.G."/>
            <person name="Fast N.M."/>
            <person name="Green B.R."/>
            <person name="Grisdale C.J."/>
            <person name="Hempel F."/>
            <person name="Henrissat B."/>
            <person name="Hoppner M.P."/>
            <person name="Ishida K."/>
            <person name="Kim E."/>
            <person name="Koreny L."/>
            <person name="Kroth P.G."/>
            <person name="Liu Y."/>
            <person name="Malik S.B."/>
            <person name="Maier U.G."/>
            <person name="McRose D."/>
            <person name="Mock T."/>
            <person name="Neilson J.A."/>
            <person name="Onodera N.T."/>
            <person name="Poole A.M."/>
            <person name="Pritham E.J."/>
            <person name="Richards T.A."/>
            <person name="Rocap G."/>
            <person name="Roy S.W."/>
            <person name="Sarai C."/>
            <person name="Schaack S."/>
            <person name="Shirato S."/>
            <person name="Slamovits C.H."/>
            <person name="Spencer D.F."/>
            <person name="Suzuki S."/>
            <person name="Worden A.Z."/>
            <person name="Zauner S."/>
            <person name="Barry K."/>
            <person name="Bell C."/>
            <person name="Bharti A.K."/>
            <person name="Crow J.A."/>
            <person name="Grimwood J."/>
            <person name="Kramer R."/>
            <person name="Lindquist E."/>
            <person name="Lucas S."/>
            <person name="Salamov A."/>
            <person name="McFadden G.I."/>
            <person name="Lane C.E."/>
            <person name="Keeling P.J."/>
            <person name="Gray M.W."/>
            <person name="Grigoriev I.V."/>
            <person name="Archibald J.M."/>
        </authorList>
    </citation>
    <scope>NUCLEOTIDE SEQUENCE</scope>
    <source>
        <strain evidence="2 4">CCMP2712</strain>
    </source>
</reference>
<dbReference type="EnsemblProtists" id="EKX46495">
    <property type="protein sequence ID" value="EKX46495"/>
    <property type="gene ID" value="GUITHDRAFT_107701"/>
</dbReference>
<reference evidence="3" key="3">
    <citation type="submission" date="2016-03" db="UniProtKB">
        <authorList>
            <consortium name="EnsemblProtists"/>
        </authorList>
    </citation>
    <scope>IDENTIFICATION</scope>
</reference>
<dbReference type="RefSeq" id="XP_005833475.1">
    <property type="nucleotide sequence ID" value="XM_005833418.1"/>
</dbReference>
<dbReference type="HOGENOM" id="CLU_2763236_0_0_1"/>
<evidence type="ECO:0000256" key="1">
    <source>
        <dbReference type="SAM" id="MobiDB-lite"/>
    </source>
</evidence>
<keyword evidence="4" id="KW-1185">Reference proteome</keyword>
<feature type="region of interest" description="Disordered" evidence="1">
    <location>
        <begin position="44"/>
        <end position="70"/>
    </location>
</feature>
<feature type="compositionally biased region" description="Polar residues" evidence="1">
    <location>
        <begin position="44"/>
        <end position="55"/>
    </location>
</feature>
<dbReference type="PaxDb" id="55529-EKX46495"/>
<dbReference type="AlphaFoldDB" id="L1JEF7"/>
<proteinExistence type="predicted"/>
<dbReference type="KEGG" id="gtt:GUITHDRAFT_107701"/>
<evidence type="ECO:0000313" key="4">
    <source>
        <dbReference type="Proteomes" id="UP000011087"/>
    </source>
</evidence>
<accession>L1JEF7</accession>
<dbReference type="GeneID" id="17303175"/>